<accession>A0A2H0RJG7</accession>
<evidence type="ECO:0000256" key="2">
    <source>
        <dbReference type="ARBA" id="ARBA00022980"/>
    </source>
</evidence>
<comment type="subunit">
    <text evidence="5">Part of the 50S ribosomal subunit.</text>
</comment>
<comment type="function">
    <text evidence="5">Forms part of the polypeptide exit tunnel.</text>
</comment>
<evidence type="ECO:0000313" key="7">
    <source>
        <dbReference type="EMBL" id="PIR46638.1"/>
    </source>
</evidence>
<dbReference type="AlphaFoldDB" id="A0A2H0RJG7"/>
<evidence type="ECO:0000256" key="6">
    <source>
        <dbReference type="SAM" id="MobiDB-lite"/>
    </source>
</evidence>
<dbReference type="GO" id="GO:0006412">
    <property type="term" value="P:translation"/>
    <property type="evidence" value="ECO:0007669"/>
    <property type="project" value="UniProtKB-UniRule"/>
</dbReference>
<evidence type="ECO:0000313" key="8">
    <source>
        <dbReference type="Proteomes" id="UP000230833"/>
    </source>
</evidence>
<gene>
    <name evidence="5" type="primary">rplD</name>
    <name evidence="7" type="ORF">COV07_03145</name>
</gene>
<dbReference type="GO" id="GO:1990904">
    <property type="term" value="C:ribonucleoprotein complex"/>
    <property type="evidence" value="ECO:0007669"/>
    <property type="project" value="UniProtKB-KW"/>
</dbReference>
<dbReference type="Gene3D" id="3.40.1370.10">
    <property type="match status" value="1"/>
</dbReference>
<evidence type="ECO:0000256" key="3">
    <source>
        <dbReference type="ARBA" id="ARBA00023274"/>
    </source>
</evidence>
<keyword evidence="2 5" id="KW-0689">Ribosomal protein</keyword>
<feature type="region of interest" description="Disordered" evidence="6">
    <location>
        <begin position="52"/>
        <end position="85"/>
    </location>
</feature>
<dbReference type="InterPro" id="IPR002136">
    <property type="entry name" value="Ribosomal_uL4"/>
</dbReference>
<proteinExistence type="inferred from homology"/>
<evidence type="ECO:0000256" key="4">
    <source>
        <dbReference type="ARBA" id="ARBA00035244"/>
    </source>
</evidence>
<comment type="caution">
    <text evidence="7">The sequence shown here is derived from an EMBL/GenBank/DDBJ whole genome shotgun (WGS) entry which is preliminary data.</text>
</comment>
<comment type="similarity">
    <text evidence="1 5">Belongs to the universal ribosomal protein uL4 family.</text>
</comment>
<evidence type="ECO:0000256" key="5">
    <source>
        <dbReference type="HAMAP-Rule" id="MF_01328"/>
    </source>
</evidence>
<keyword evidence="5" id="KW-0699">rRNA-binding</keyword>
<protein>
    <recommendedName>
        <fullName evidence="4 5">Large ribosomal subunit protein uL4</fullName>
    </recommendedName>
</protein>
<dbReference type="GO" id="GO:0003735">
    <property type="term" value="F:structural constituent of ribosome"/>
    <property type="evidence" value="ECO:0007669"/>
    <property type="project" value="InterPro"/>
</dbReference>
<sequence>MKAPLYKQDGIKGGEIDLPPALFERKWNPDLVHRVVRIMDDNARLPIAHAKDRSEVRGGGRKPWKQKGTGRARHGSSRSPIWIGGGVTHGPRNEKVYGGKINKKEKASALFSLLSQKVRENEIIFLESLSLPSGKTKGMAEILKTLSVALLKKELSYKTGKRVMVAYPKKEVSEIRAFRNIKTVLTETVADLSALDVLSYKYLIIVSPEESFNILNSRNRKQAKSTTP</sequence>
<dbReference type="InterPro" id="IPR023574">
    <property type="entry name" value="Ribosomal_uL4_dom_sf"/>
</dbReference>
<feature type="compositionally biased region" description="Basic residues" evidence="6">
    <location>
        <begin position="59"/>
        <end position="76"/>
    </location>
</feature>
<dbReference type="GO" id="GO:0019843">
    <property type="term" value="F:rRNA binding"/>
    <property type="evidence" value="ECO:0007669"/>
    <property type="project" value="UniProtKB-UniRule"/>
</dbReference>
<reference evidence="7 8" key="1">
    <citation type="submission" date="2017-09" db="EMBL/GenBank/DDBJ databases">
        <title>Depth-based differentiation of microbial function through sediment-hosted aquifers and enrichment of novel symbionts in the deep terrestrial subsurface.</title>
        <authorList>
            <person name="Probst A.J."/>
            <person name="Ladd B."/>
            <person name="Jarett J.K."/>
            <person name="Geller-Mcgrath D.E."/>
            <person name="Sieber C.M."/>
            <person name="Emerson J.B."/>
            <person name="Anantharaman K."/>
            <person name="Thomas B.C."/>
            <person name="Malmstrom R."/>
            <person name="Stieglmeier M."/>
            <person name="Klingl A."/>
            <person name="Woyke T."/>
            <person name="Ryan C.M."/>
            <person name="Banfield J.F."/>
        </authorList>
    </citation>
    <scope>NUCLEOTIDE SEQUENCE [LARGE SCALE GENOMIC DNA]</scope>
    <source>
        <strain evidence="7">CG10_big_fil_rev_8_21_14_0_10_45_14</strain>
    </source>
</reference>
<dbReference type="GO" id="GO:0005840">
    <property type="term" value="C:ribosome"/>
    <property type="evidence" value="ECO:0007669"/>
    <property type="project" value="UniProtKB-KW"/>
</dbReference>
<dbReference type="PANTHER" id="PTHR10746">
    <property type="entry name" value="50S RIBOSOMAL PROTEIN L4"/>
    <property type="match status" value="1"/>
</dbReference>
<dbReference type="InterPro" id="IPR013005">
    <property type="entry name" value="Ribosomal_uL4-like"/>
</dbReference>
<dbReference type="EMBL" id="PCYL01000033">
    <property type="protein sequence ID" value="PIR46638.1"/>
    <property type="molecule type" value="Genomic_DNA"/>
</dbReference>
<dbReference type="PANTHER" id="PTHR10746:SF6">
    <property type="entry name" value="LARGE RIBOSOMAL SUBUNIT PROTEIN UL4M"/>
    <property type="match status" value="1"/>
</dbReference>
<dbReference type="Pfam" id="PF00573">
    <property type="entry name" value="Ribosomal_L4"/>
    <property type="match status" value="1"/>
</dbReference>
<dbReference type="SUPFAM" id="SSF52166">
    <property type="entry name" value="Ribosomal protein L4"/>
    <property type="match status" value="1"/>
</dbReference>
<dbReference type="NCBIfam" id="TIGR03953">
    <property type="entry name" value="rplD_bact"/>
    <property type="match status" value="1"/>
</dbReference>
<name>A0A2H0RJG7_9BACT</name>
<dbReference type="HAMAP" id="MF_01328_B">
    <property type="entry name" value="Ribosomal_uL4_B"/>
    <property type="match status" value="1"/>
</dbReference>
<evidence type="ECO:0000256" key="1">
    <source>
        <dbReference type="ARBA" id="ARBA00010528"/>
    </source>
</evidence>
<keyword evidence="3 5" id="KW-0687">Ribonucleoprotein</keyword>
<organism evidence="7 8">
    <name type="scientific">Candidatus Vogelbacteria bacterium CG10_big_fil_rev_8_21_14_0_10_45_14</name>
    <dbReference type="NCBI Taxonomy" id="1975042"/>
    <lineage>
        <taxon>Bacteria</taxon>
        <taxon>Candidatus Vogeliibacteriota</taxon>
    </lineage>
</organism>
<dbReference type="Proteomes" id="UP000230833">
    <property type="component" value="Unassembled WGS sequence"/>
</dbReference>
<keyword evidence="5" id="KW-0694">RNA-binding</keyword>
<comment type="function">
    <text evidence="5">One of the primary rRNA binding proteins, this protein initially binds near the 5'-end of the 23S rRNA. It is important during the early stages of 50S assembly. It makes multiple contacts with different domains of the 23S rRNA in the assembled 50S subunit and ribosome.</text>
</comment>